<evidence type="ECO:0000259" key="1">
    <source>
        <dbReference type="Pfam" id="PF03101"/>
    </source>
</evidence>
<dbReference type="EMBL" id="JABFAE010000005">
    <property type="protein sequence ID" value="MBA0828063.1"/>
    <property type="molecule type" value="Genomic_DNA"/>
</dbReference>
<dbReference type="PANTHER" id="PTHR46328">
    <property type="entry name" value="FAR-RED IMPAIRED RESPONSIVE (FAR1) FAMILY PROTEIN-RELATED"/>
    <property type="match status" value="1"/>
</dbReference>
<feature type="domain" description="FAR1" evidence="1">
    <location>
        <begin position="26"/>
        <end position="102"/>
    </location>
</feature>
<dbReference type="PANTHER" id="PTHR46328:SF27">
    <property type="entry name" value="OS12G0287500 PROTEIN"/>
    <property type="match status" value="1"/>
</dbReference>
<organism evidence="2 3">
    <name type="scientific">Gossypium armourianum</name>
    <dbReference type="NCBI Taxonomy" id="34283"/>
    <lineage>
        <taxon>Eukaryota</taxon>
        <taxon>Viridiplantae</taxon>
        <taxon>Streptophyta</taxon>
        <taxon>Embryophyta</taxon>
        <taxon>Tracheophyta</taxon>
        <taxon>Spermatophyta</taxon>
        <taxon>Magnoliopsida</taxon>
        <taxon>eudicotyledons</taxon>
        <taxon>Gunneridae</taxon>
        <taxon>Pentapetalae</taxon>
        <taxon>rosids</taxon>
        <taxon>malvids</taxon>
        <taxon>Malvales</taxon>
        <taxon>Malvaceae</taxon>
        <taxon>Malvoideae</taxon>
        <taxon>Gossypium</taxon>
    </lineage>
</organism>
<protein>
    <recommendedName>
        <fullName evidence="1">FAR1 domain-containing protein</fullName>
    </recommendedName>
</protein>
<sequence>MKTMFVNALDVDGIDQDHSLEDALEYNTKYTKQEDFGIRKNCITKYQKNQEIIGQVFVCSKEGYRDKKYLEKEDKVQEPLDETRVGYKALIYVSKKDDNKWTRAQRNLIDALDDSGICPSKIMSVLANETRGIDMLSEKASRAQKHEDVAIGGLKRLFEELDALKIEDEKTSSIDILRSKNSLIDIDSQNIILHDPSHVTTKGCPRSLRMKRALEQ</sequence>
<dbReference type="Pfam" id="PF03101">
    <property type="entry name" value="FAR1"/>
    <property type="match status" value="1"/>
</dbReference>
<dbReference type="InterPro" id="IPR004330">
    <property type="entry name" value="FAR1_DNA_bnd_dom"/>
</dbReference>
<evidence type="ECO:0000313" key="3">
    <source>
        <dbReference type="Proteomes" id="UP000593575"/>
    </source>
</evidence>
<keyword evidence="3" id="KW-1185">Reference proteome</keyword>
<dbReference type="AlphaFoldDB" id="A0A7J9J1S4"/>
<comment type="caution">
    <text evidence="2">The sequence shown here is derived from an EMBL/GenBank/DDBJ whole genome shotgun (WGS) entry which is preliminary data.</text>
</comment>
<gene>
    <name evidence="2" type="ORF">Goarm_012787</name>
</gene>
<evidence type="ECO:0000313" key="2">
    <source>
        <dbReference type="EMBL" id="MBA0828063.1"/>
    </source>
</evidence>
<feature type="non-terminal residue" evidence="2">
    <location>
        <position position="1"/>
    </location>
</feature>
<name>A0A7J9J1S4_9ROSI</name>
<proteinExistence type="predicted"/>
<reference evidence="2 3" key="1">
    <citation type="journal article" date="2019" name="Genome Biol. Evol.">
        <title>Insights into the evolution of the New World diploid cottons (Gossypium, subgenus Houzingenia) based on genome sequencing.</title>
        <authorList>
            <person name="Grover C.E."/>
            <person name="Arick M.A. 2nd"/>
            <person name="Thrash A."/>
            <person name="Conover J.L."/>
            <person name="Sanders W.S."/>
            <person name="Peterson D.G."/>
            <person name="Frelichowski J.E."/>
            <person name="Scheffler J.A."/>
            <person name="Scheffler B.E."/>
            <person name="Wendel J.F."/>
        </authorList>
    </citation>
    <scope>NUCLEOTIDE SEQUENCE [LARGE SCALE GENOMIC DNA]</scope>
    <source>
        <strain evidence="2">6</strain>
        <tissue evidence="2">Leaf</tissue>
    </source>
</reference>
<accession>A0A7J9J1S4</accession>
<dbReference type="Proteomes" id="UP000593575">
    <property type="component" value="Unassembled WGS sequence"/>
</dbReference>